<dbReference type="Proteomes" id="UP000790709">
    <property type="component" value="Unassembled WGS sequence"/>
</dbReference>
<protein>
    <submittedName>
        <fullName evidence="1">Uncharacterized protein</fullName>
    </submittedName>
</protein>
<sequence>MDEVVVSAGGERAVAARLGGERRDNQRFGAHGGLSPRFLNCPAEFPLELFETAISQLIHHPEYNSTLILRSETISTALPPVQSQHLPGLNPHSNVRRKLLPRRPRRDAALEQHCTLYAYDEGEFAGLPCTLVLTPLTEEPLPYYYPAVSHLTFRIIPSSPQHLSPTPLRIKVIPLSNTPTGPTSRLYRTALALLDTLHRYGWGALTNYQNRVKHDCLVPRETY</sequence>
<comment type="caution">
    <text evidence="1">The sequence shown here is derived from an EMBL/GenBank/DDBJ whole genome shotgun (WGS) entry which is preliminary data.</text>
</comment>
<name>A0ACB8B1S4_9AGAM</name>
<organism evidence="1 2">
    <name type="scientific">Leucogyrophana mollusca</name>
    <dbReference type="NCBI Taxonomy" id="85980"/>
    <lineage>
        <taxon>Eukaryota</taxon>
        <taxon>Fungi</taxon>
        <taxon>Dikarya</taxon>
        <taxon>Basidiomycota</taxon>
        <taxon>Agaricomycotina</taxon>
        <taxon>Agaricomycetes</taxon>
        <taxon>Agaricomycetidae</taxon>
        <taxon>Boletales</taxon>
        <taxon>Boletales incertae sedis</taxon>
        <taxon>Leucogyrophana</taxon>
    </lineage>
</organism>
<reference evidence="1" key="1">
    <citation type="journal article" date="2021" name="New Phytol.">
        <title>Evolutionary innovations through gain and loss of genes in the ectomycorrhizal Boletales.</title>
        <authorList>
            <person name="Wu G."/>
            <person name="Miyauchi S."/>
            <person name="Morin E."/>
            <person name="Kuo A."/>
            <person name="Drula E."/>
            <person name="Varga T."/>
            <person name="Kohler A."/>
            <person name="Feng B."/>
            <person name="Cao Y."/>
            <person name="Lipzen A."/>
            <person name="Daum C."/>
            <person name="Hundley H."/>
            <person name="Pangilinan J."/>
            <person name="Johnson J."/>
            <person name="Barry K."/>
            <person name="LaButti K."/>
            <person name="Ng V."/>
            <person name="Ahrendt S."/>
            <person name="Min B."/>
            <person name="Choi I.G."/>
            <person name="Park H."/>
            <person name="Plett J.M."/>
            <person name="Magnuson J."/>
            <person name="Spatafora J.W."/>
            <person name="Nagy L.G."/>
            <person name="Henrissat B."/>
            <person name="Grigoriev I.V."/>
            <person name="Yang Z.L."/>
            <person name="Xu J."/>
            <person name="Martin F.M."/>
        </authorList>
    </citation>
    <scope>NUCLEOTIDE SEQUENCE</scope>
    <source>
        <strain evidence="1">KUC20120723A-06</strain>
    </source>
</reference>
<evidence type="ECO:0000313" key="2">
    <source>
        <dbReference type="Proteomes" id="UP000790709"/>
    </source>
</evidence>
<keyword evidence="2" id="KW-1185">Reference proteome</keyword>
<accession>A0ACB8B1S4</accession>
<proteinExistence type="predicted"/>
<gene>
    <name evidence="1" type="ORF">BV22DRAFT_1134026</name>
</gene>
<dbReference type="EMBL" id="MU266686">
    <property type="protein sequence ID" value="KAH7919189.1"/>
    <property type="molecule type" value="Genomic_DNA"/>
</dbReference>
<evidence type="ECO:0000313" key="1">
    <source>
        <dbReference type="EMBL" id="KAH7919189.1"/>
    </source>
</evidence>